<proteinExistence type="inferred from homology"/>
<name>A0AAD8RDN4_LOLMU</name>
<dbReference type="SMART" id="SM00503">
    <property type="entry name" value="SynN"/>
    <property type="match status" value="1"/>
</dbReference>
<dbReference type="InterPro" id="IPR000727">
    <property type="entry name" value="T_SNARE_dom"/>
</dbReference>
<dbReference type="Gene3D" id="1.20.58.70">
    <property type="match status" value="1"/>
</dbReference>
<evidence type="ECO:0000313" key="6">
    <source>
        <dbReference type="Proteomes" id="UP001231189"/>
    </source>
</evidence>
<dbReference type="FunFam" id="1.20.5.110:FF:000035">
    <property type="entry name" value="Syntaxin-22 like"/>
    <property type="match status" value="1"/>
</dbReference>
<evidence type="ECO:0000259" key="4">
    <source>
        <dbReference type="PROSITE" id="PS50192"/>
    </source>
</evidence>
<keyword evidence="3" id="KW-0812">Transmembrane</keyword>
<dbReference type="GO" id="GO:0005484">
    <property type="term" value="F:SNAP receptor activity"/>
    <property type="evidence" value="ECO:0007669"/>
    <property type="project" value="TreeGrafter"/>
</dbReference>
<evidence type="ECO:0000256" key="2">
    <source>
        <dbReference type="ARBA" id="ARBA00022927"/>
    </source>
</evidence>
<protein>
    <recommendedName>
        <fullName evidence="4">t-SNARE coiled-coil homology domain-containing protein</fullName>
    </recommendedName>
</protein>
<sequence>MSFADLESGALQAPRRGRGPDATRALVFQITTAVSSYRRLLNSLGTPKDTLTLRDQLQKTSYKVLQLAKDAKDKLRSAAVADQSAGTSKDKRISDMKLAKDFAATMEEFRKLQNIAIQREVSYKPAVPQNAQPSYATNDGSADFGKMSEQHALLAEPNRQEVLQLDNEVVFNEAIIEERELAIQEIQQQIGEVHEAFKDLATLVHAQGVIIEEVDTNIENSAEATKEAKTEIGKASKTQKSNSSLQCMILVIFAVVLLIVIIVLAS</sequence>
<dbReference type="InterPro" id="IPR006011">
    <property type="entry name" value="Syntaxin_N"/>
</dbReference>
<keyword evidence="6" id="KW-1185">Reference proteome</keyword>
<reference evidence="5" key="1">
    <citation type="submission" date="2023-07" db="EMBL/GenBank/DDBJ databases">
        <title>A chromosome-level genome assembly of Lolium multiflorum.</title>
        <authorList>
            <person name="Chen Y."/>
            <person name="Copetti D."/>
            <person name="Kolliker R."/>
            <person name="Studer B."/>
        </authorList>
    </citation>
    <scope>NUCLEOTIDE SEQUENCE</scope>
    <source>
        <strain evidence="5">02402/16</strain>
        <tissue evidence="5">Leaf</tissue>
    </source>
</reference>
<dbReference type="CDD" id="cd15840">
    <property type="entry name" value="SNARE_Qa"/>
    <property type="match status" value="1"/>
</dbReference>
<dbReference type="PROSITE" id="PS50192">
    <property type="entry name" value="T_SNARE"/>
    <property type="match status" value="1"/>
</dbReference>
<dbReference type="GO" id="GO:0000149">
    <property type="term" value="F:SNARE binding"/>
    <property type="evidence" value="ECO:0007669"/>
    <property type="project" value="TreeGrafter"/>
</dbReference>
<feature type="domain" description="T-SNARE coiled-coil homology" evidence="4">
    <location>
        <begin position="173"/>
        <end position="235"/>
    </location>
</feature>
<gene>
    <name evidence="5" type="ORF">QYE76_024634</name>
</gene>
<dbReference type="InterPro" id="IPR045242">
    <property type="entry name" value="Syntaxin"/>
</dbReference>
<organism evidence="5 6">
    <name type="scientific">Lolium multiflorum</name>
    <name type="common">Italian ryegrass</name>
    <name type="synonym">Lolium perenne subsp. multiflorum</name>
    <dbReference type="NCBI Taxonomy" id="4521"/>
    <lineage>
        <taxon>Eukaryota</taxon>
        <taxon>Viridiplantae</taxon>
        <taxon>Streptophyta</taxon>
        <taxon>Embryophyta</taxon>
        <taxon>Tracheophyta</taxon>
        <taxon>Spermatophyta</taxon>
        <taxon>Magnoliopsida</taxon>
        <taxon>Liliopsida</taxon>
        <taxon>Poales</taxon>
        <taxon>Poaceae</taxon>
        <taxon>BOP clade</taxon>
        <taxon>Pooideae</taxon>
        <taxon>Poodae</taxon>
        <taxon>Poeae</taxon>
        <taxon>Poeae Chloroplast Group 2 (Poeae type)</taxon>
        <taxon>Loliodinae</taxon>
        <taxon>Loliinae</taxon>
        <taxon>Lolium</taxon>
    </lineage>
</organism>
<dbReference type="SUPFAM" id="SSF47661">
    <property type="entry name" value="t-snare proteins"/>
    <property type="match status" value="1"/>
</dbReference>
<accession>A0AAD8RDN4</accession>
<dbReference type="Pfam" id="PF05739">
    <property type="entry name" value="SNARE"/>
    <property type="match status" value="1"/>
</dbReference>
<comment type="caution">
    <text evidence="5">The sequence shown here is derived from an EMBL/GenBank/DDBJ whole genome shotgun (WGS) entry which is preliminary data.</text>
</comment>
<keyword evidence="2" id="KW-0813">Transport</keyword>
<dbReference type="GO" id="GO:0048278">
    <property type="term" value="P:vesicle docking"/>
    <property type="evidence" value="ECO:0007669"/>
    <property type="project" value="TreeGrafter"/>
</dbReference>
<comment type="similarity">
    <text evidence="1">Belongs to the syntaxin family.</text>
</comment>
<dbReference type="InterPro" id="IPR010989">
    <property type="entry name" value="SNARE"/>
</dbReference>
<keyword evidence="2" id="KW-0653">Protein transport</keyword>
<dbReference type="PANTHER" id="PTHR19957">
    <property type="entry name" value="SYNTAXIN"/>
    <property type="match status" value="1"/>
</dbReference>
<dbReference type="PANTHER" id="PTHR19957:SF135">
    <property type="entry name" value="OS02G0702800 PROTEIN"/>
    <property type="match status" value="1"/>
</dbReference>
<keyword evidence="3" id="KW-0472">Membrane</keyword>
<keyword evidence="3" id="KW-1133">Transmembrane helix</keyword>
<dbReference type="SMART" id="SM00397">
    <property type="entry name" value="t_SNARE"/>
    <property type="match status" value="1"/>
</dbReference>
<dbReference type="EMBL" id="JAUUTY010000006">
    <property type="protein sequence ID" value="KAK1619117.1"/>
    <property type="molecule type" value="Genomic_DNA"/>
</dbReference>
<dbReference type="Pfam" id="PF14523">
    <property type="entry name" value="Syntaxin_2"/>
    <property type="match status" value="1"/>
</dbReference>
<feature type="transmembrane region" description="Helical" evidence="3">
    <location>
        <begin position="247"/>
        <end position="265"/>
    </location>
</feature>
<dbReference type="GO" id="GO:0006886">
    <property type="term" value="P:intracellular protein transport"/>
    <property type="evidence" value="ECO:0007669"/>
    <property type="project" value="TreeGrafter"/>
</dbReference>
<evidence type="ECO:0000256" key="3">
    <source>
        <dbReference type="SAM" id="Phobius"/>
    </source>
</evidence>
<dbReference type="Gene3D" id="1.20.5.110">
    <property type="match status" value="1"/>
</dbReference>
<dbReference type="GO" id="GO:0006906">
    <property type="term" value="P:vesicle fusion"/>
    <property type="evidence" value="ECO:0007669"/>
    <property type="project" value="TreeGrafter"/>
</dbReference>
<dbReference type="Proteomes" id="UP001231189">
    <property type="component" value="Unassembled WGS sequence"/>
</dbReference>
<dbReference type="AlphaFoldDB" id="A0AAD8RDN4"/>
<evidence type="ECO:0000313" key="5">
    <source>
        <dbReference type="EMBL" id="KAK1619117.1"/>
    </source>
</evidence>
<dbReference type="GO" id="GO:0012505">
    <property type="term" value="C:endomembrane system"/>
    <property type="evidence" value="ECO:0007669"/>
    <property type="project" value="TreeGrafter"/>
</dbReference>
<dbReference type="GO" id="GO:0031201">
    <property type="term" value="C:SNARE complex"/>
    <property type="evidence" value="ECO:0007669"/>
    <property type="project" value="TreeGrafter"/>
</dbReference>
<evidence type="ECO:0000256" key="1">
    <source>
        <dbReference type="ARBA" id="ARBA00009063"/>
    </source>
</evidence>